<feature type="region of interest" description="Disordered" evidence="1">
    <location>
        <begin position="181"/>
        <end position="217"/>
    </location>
</feature>
<feature type="region of interest" description="Disordered" evidence="1">
    <location>
        <begin position="1"/>
        <end position="142"/>
    </location>
</feature>
<accession>A0A813EFI7</accession>
<evidence type="ECO:0000313" key="4">
    <source>
        <dbReference type="Proteomes" id="UP000654075"/>
    </source>
</evidence>
<sequence length="217" mass="21694">MTGPPNQGPTGYPGNRAAAASGAEATGAGRRPPGLLSGAGTRGSPTPQTPGSAGTSSTSSSTPPPPRAGACTFAVSPRPASEPSSARRAASAAASATLAAATAESPSARAASASVAWEEGTSAATTNLATDTSLPACASKGAASSEWRQALVDLQHEYSEALQSIDARLGERMARLRAELESSRKYDLPPSYPPSDASSIARSPSEPEVVETDPECN</sequence>
<proteinExistence type="predicted"/>
<dbReference type="EMBL" id="CAJNNW010032785">
    <property type="protein sequence ID" value="CAE8715404.1"/>
    <property type="molecule type" value="Genomic_DNA"/>
</dbReference>
<dbReference type="AlphaFoldDB" id="A0A813EFI7"/>
<name>A0A813EFI7_POLGL</name>
<feature type="compositionally biased region" description="Polar residues" evidence="1">
    <location>
        <begin position="122"/>
        <end position="133"/>
    </location>
</feature>
<evidence type="ECO:0000313" key="2">
    <source>
        <dbReference type="EMBL" id="CAE8597299.1"/>
    </source>
</evidence>
<organism evidence="2 4">
    <name type="scientific">Polarella glacialis</name>
    <name type="common">Dinoflagellate</name>
    <dbReference type="NCBI Taxonomy" id="89957"/>
    <lineage>
        <taxon>Eukaryota</taxon>
        <taxon>Sar</taxon>
        <taxon>Alveolata</taxon>
        <taxon>Dinophyceae</taxon>
        <taxon>Suessiales</taxon>
        <taxon>Suessiaceae</taxon>
        <taxon>Polarella</taxon>
    </lineage>
</organism>
<dbReference type="Proteomes" id="UP000626109">
    <property type="component" value="Unassembled WGS sequence"/>
</dbReference>
<feature type="compositionally biased region" description="Low complexity" evidence="1">
    <location>
        <begin position="16"/>
        <end position="31"/>
    </location>
</feature>
<protein>
    <submittedName>
        <fullName evidence="2">Uncharacterized protein</fullName>
    </submittedName>
</protein>
<evidence type="ECO:0000256" key="1">
    <source>
        <dbReference type="SAM" id="MobiDB-lite"/>
    </source>
</evidence>
<feature type="compositionally biased region" description="Low complexity" evidence="1">
    <location>
        <begin position="43"/>
        <end position="61"/>
    </location>
</feature>
<reference evidence="2" key="1">
    <citation type="submission" date="2021-02" db="EMBL/GenBank/DDBJ databases">
        <authorList>
            <person name="Dougan E. K."/>
            <person name="Rhodes N."/>
            <person name="Thang M."/>
            <person name="Chan C."/>
        </authorList>
    </citation>
    <scope>NUCLEOTIDE SEQUENCE</scope>
</reference>
<gene>
    <name evidence="2" type="ORF">PGLA1383_LOCUS15747</name>
    <name evidence="3" type="ORF">PGLA2088_LOCUS38525</name>
</gene>
<feature type="compositionally biased region" description="Acidic residues" evidence="1">
    <location>
        <begin position="208"/>
        <end position="217"/>
    </location>
</feature>
<comment type="caution">
    <text evidence="2">The sequence shown here is derived from an EMBL/GenBank/DDBJ whole genome shotgun (WGS) entry which is preliminary data.</text>
</comment>
<dbReference type="Proteomes" id="UP000654075">
    <property type="component" value="Unassembled WGS sequence"/>
</dbReference>
<keyword evidence="4" id="KW-1185">Reference proteome</keyword>
<dbReference type="EMBL" id="CAJNNV010009355">
    <property type="protein sequence ID" value="CAE8597299.1"/>
    <property type="molecule type" value="Genomic_DNA"/>
</dbReference>
<feature type="compositionally biased region" description="Low complexity" evidence="1">
    <location>
        <begin position="74"/>
        <end position="116"/>
    </location>
</feature>
<evidence type="ECO:0000313" key="3">
    <source>
        <dbReference type="EMBL" id="CAE8715404.1"/>
    </source>
</evidence>